<organism evidence="3 4">
    <name type="scientific">Pedobacter rhodius</name>
    <dbReference type="NCBI Taxonomy" id="3004098"/>
    <lineage>
        <taxon>Bacteria</taxon>
        <taxon>Pseudomonadati</taxon>
        <taxon>Bacteroidota</taxon>
        <taxon>Sphingobacteriia</taxon>
        <taxon>Sphingobacteriales</taxon>
        <taxon>Sphingobacteriaceae</taxon>
        <taxon>Pedobacter</taxon>
    </lineage>
</organism>
<accession>A0ABT4L1B8</accession>
<dbReference type="PANTHER" id="PTHR44520:SF2">
    <property type="entry name" value="RESPONSE REGULATOR RCP1"/>
    <property type="match status" value="1"/>
</dbReference>
<comment type="caution">
    <text evidence="3">The sequence shown here is derived from an EMBL/GenBank/DDBJ whole genome shotgun (WGS) entry which is preliminary data.</text>
</comment>
<dbReference type="Gene3D" id="3.40.50.2300">
    <property type="match status" value="1"/>
</dbReference>
<feature type="domain" description="Response regulatory" evidence="2">
    <location>
        <begin position="4"/>
        <end position="127"/>
    </location>
</feature>
<dbReference type="InterPro" id="IPR052893">
    <property type="entry name" value="TCS_response_regulator"/>
</dbReference>
<dbReference type="Proteomes" id="UP001144341">
    <property type="component" value="Unassembled WGS sequence"/>
</dbReference>
<keyword evidence="4" id="KW-1185">Reference proteome</keyword>
<dbReference type="PANTHER" id="PTHR44520">
    <property type="entry name" value="RESPONSE REGULATOR RCP1-RELATED"/>
    <property type="match status" value="1"/>
</dbReference>
<dbReference type="InterPro" id="IPR001789">
    <property type="entry name" value="Sig_transdc_resp-reg_receiver"/>
</dbReference>
<evidence type="ECO:0000259" key="2">
    <source>
        <dbReference type="PROSITE" id="PS50110"/>
    </source>
</evidence>
<proteinExistence type="predicted"/>
<gene>
    <name evidence="3" type="ORF">O0931_16545</name>
</gene>
<name>A0ABT4L1B8_9SPHI</name>
<protein>
    <submittedName>
        <fullName evidence="3">Response regulator</fullName>
    </submittedName>
</protein>
<dbReference type="PROSITE" id="PS50110">
    <property type="entry name" value="RESPONSE_REGULATORY"/>
    <property type="match status" value="1"/>
</dbReference>
<reference evidence="3" key="1">
    <citation type="submission" date="2022-12" db="EMBL/GenBank/DDBJ databases">
        <title>Genome sequence of SJ11.</title>
        <authorList>
            <person name="Woo H."/>
        </authorList>
    </citation>
    <scope>NUCLEOTIDE SEQUENCE</scope>
    <source>
        <strain evidence="3">SJ11</strain>
    </source>
</reference>
<keyword evidence="1" id="KW-0597">Phosphoprotein</keyword>
<dbReference type="EMBL" id="JAPWGL010000004">
    <property type="protein sequence ID" value="MCZ4224924.1"/>
    <property type="molecule type" value="Genomic_DNA"/>
</dbReference>
<dbReference type="Pfam" id="PF00072">
    <property type="entry name" value="Response_reg"/>
    <property type="match status" value="1"/>
</dbReference>
<dbReference type="SUPFAM" id="SSF52172">
    <property type="entry name" value="CheY-like"/>
    <property type="match status" value="1"/>
</dbReference>
<dbReference type="InterPro" id="IPR011006">
    <property type="entry name" value="CheY-like_superfamily"/>
</dbReference>
<evidence type="ECO:0000313" key="4">
    <source>
        <dbReference type="Proteomes" id="UP001144341"/>
    </source>
</evidence>
<evidence type="ECO:0000256" key="1">
    <source>
        <dbReference type="PROSITE-ProRule" id="PRU00169"/>
    </source>
</evidence>
<feature type="modified residue" description="4-aspartylphosphate" evidence="1">
    <location>
        <position position="59"/>
    </location>
</feature>
<dbReference type="RefSeq" id="WP_269416585.1">
    <property type="nucleotide sequence ID" value="NZ_JAPWGL010000004.1"/>
</dbReference>
<dbReference type="SMART" id="SM00448">
    <property type="entry name" value="REC"/>
    <property type="match status" value="1"/>
</dbReference>
<evidence type="ECO:0000313" key="3">
    <source>
        <dbReference type="EMBL" id="MCZ4224924.1"/>
    </source>
</evidence>
<sequence length="134" mass="15085">MNYKILIVDDDDIALFLHSTILADFGASSSPETFNSAFSALEHLNTQGGGESRYLIFLDINMPGMNGWEFLEALETHPLRQDISVIMLTSSTDISERHKSLTFDFVKDFLTKPLMDYQLTEIQTVQGIPSFFIG</sequence>